<feature type="non-terminal residue" evidence="10">
    <location>
        <position position="1"/>
    </location>
</feature>
<dbReference type="Proteomes" id="UP000664859">
    <property type="component" value="Unassembled WGS sequence"/>
</dbReference>
<evidence type="ECO:0000259" key="9">
    <source>
        <dbReference type="Pfam" id="PF08704"/>
    </source>
</evidence>
<gene>
    <name evidence="10" type="ORF">JKP88DRAFT_182535</name>
</gene>
<accession>A0A835ZH22</accession>
<feature type="region of interest" description="Disordered" evidence="8">
    <location>
        <begin position="358"/>
        <end position="390"/>
    </location>
</feature>
<dbReference type="InterPro" id="IPR049470">
    <property type="entry name" value="TRM61_C"/>
</dbReference>
<keyword evidence="5" id="KW-0949">S-adenosyl-L-methionine</keyword>
<keyword evidence="3 10" id="KW-0489">Methyltransferase</keyword>
<feature type="compositionally biased region" description="Basic and acidic residues" evidence="8">
    <location>
        <begin position="361"/>
        <end position="370"/>
    </location>
</feature>
<dbReference type="EC" id="2.1.1.220" evidence="2"/>
<protein>
    <recommendedName>
        <fullName evidence="2">tRNA (adenine(58)-N(1))-methyltransferase</fullName>
        <ecNumber evidence="2">2.1.1.220</ecNumber>
    </recommendedName>
</protein>
<feature type="region of interest" description="Disordered" evidence="8">
    <location>
        <begin position="236"/>
        <end position="326"/>
    </location>
</feature>
<evidence type="ECO:0000256" key="7">
    <source>
        <dbReference type="ARBA" id="ARBA00023242"/>
    </source>
</evidence>
<reference evidence="10" key="1">
    <citation type="submission" date="2021-02" db="EMBL/GenBank/DDBJ databases">
        <title>First Annotated Genome of the Yellow-green Alga Tribonema minus.</title>
        <authorList>
            <person name="Mahan K.M."/>
        </authorList>
    </citation>
    <scope>NUCLEOTIDE SEQUENCE</scope>
    <source>
        <strain evidence="10">UTEX B ZZ1240</strain>
    </source>
</reference>
<keyword evidence="4 10" id="KW-0808">Transferase</keyword>
<name>A0A835ZH22_9STRA</name>
<keyword evidence="6" id="KW-0819">tRNA processing</keyword>
<dbReference type="GO" id="GO:0005634">
    <property type="term" value="C:nucleus"/>
    <property type="evidence" value="ECO:0007669"/>
    <property type="project" value="UniProtKB-SubCell"/>
</dbReference>
<dbReference type="PANTHER" id="PTHR12133:SF2">
    <property type="entry name" value="TRNA (ADENINE(58)-N(1))-METHYLTRANSFERASE CATALYTIC SUBUNIT TRMT61A"/>
    <property type="match status" value="1"/>
</dbReference>
<evidence type="ECO:0000313" key="11">
    <source>
        <dbReference type="Proteomes" id="UP000664859"/>
    </source>
</evidence>
<evidence type="ECO:0000256" key="3">
    <source>
        <dbReference type="ARBA" id="ARBA00022603"/>
    </source>
</evidence>
<evidence type="ECO:0000313" key="10">
    <source>
        <dbReference type="EMBL" id="KAG5192928.1"/>
    </source>
</evidence>
<dbReference type="GO" id="GO:0031515">
    <property type="term" value="C:tRNA (m1A) methyltransferase complex"/>
    <property type="evidence" value="ECO:0007669"/>
    <property type="project" value="InterPro"/>
</dbReference>
<organism evidence="10 11">
    <name type="scientific">Tribonema minus</name>
    <dbReference type="NCBI Taxonomy" id="303371"/>
    <lineage>
        <taxon>Eukaryota</taxon>
        <taxon>Sar</taxon>
        <taxon>Stramenopiles</taxon>
        <taxon>Ochrophyta</taxon>
        <taxon>PX clade</taxon>
        <taxon>Xanthophyceae</taxon>
        <taxon>Tribonematales</taxon>
        <taxon>Tribonemataceae</taxon>
        <taxon>Tribonema</taxon>
    </lineage>
</organism>
<dbReference type="Pfam" id="PF08704">
    <property type="entry name" value="GCD14"/>
    <property type="match status" value="1"/>
</dbReference>
<feature type="domain" description="tRNA (adenine(58)-N(1))-methyltransferase catalytic subunit TRM61 C-terminal" evidence="9">
    <location>
        <begin position="17"/>
        <end position="216"/>
    </location>
</feature>
<sequence>MIGQPYGSKVFSRSTKGFIYVLSPTPELWSTVVPNRTQIVQPSDQSFVIFRLDMKPGDTVIESGTGSGAMSTAIMRAIAPTGHLHTFEFNEARADRARAEFVKNGLASLVTVKHRDVCGREGEGGFGDQLNGKADAIFLDLPEPWLAVPHAHAALKPNKKVCSYSPCVEQVQRTCTVLREWGFHSLATVELRIRPYQLYEADLDLPDWGSSTATAAAAAADAAPAPAPVLEAMAVESEASTDAAACEAPSETASPPVRLGVKRPRPEGGEDDGTGAETLGAEGCGRPASRGSPDASDARASPDPRASPNPSSRAGGGGDGVGEDGKKVVPMRHVLTAKPAPNMRGHTAFLTFAIRGTSDAAGRKRTEGKAAEGSGGDVGVADASAAAAAA</sequence>
<dbReference type="GO" id="GO:0160107">
    <property type="term" value="F:tRNA (adenine(58)-N1)-methyltransferase activity"/>
    <property type="evidence" value="ECO:0007669"/>
    <property type="project" value="UniProtKB-EC"/>
</dbReference>
<dbReference type="EMBL" id="JAFCMP010000001">
    <property type="protein sequence ID" value="KAG5192928.1"/>
    <property type="molecule type" value="Genomic_DNA"/>
</dbReference>
<dbReference type="Gene3D" id="3.10.330.20">
    <property type="match status" value="1"/>
</dbReference>
<evidence type="ECO:0000256" key="4">
    <source>
        <dbReference type="ARBA" id="ARBA00022679"/>
    </source>
</evidence>
<feature type="compositionally biased region" description="Low complexity" evidence="8">
    <location>
        <begin position="379"/>
        <end position="390"/>
    </location>
</feature>
<keyword evidence="7" id="KW-0539">Nucleus</keyword>
<dbReference type="OrthoDB" id="1925287at2759"/>
<evidence type="ECO:0000256" key="6">
    <source>
        <dbReference type="ARBA" id="ARBA00022694"/>
    </source>
</evidence>
<dbReference type="InterPro" id="IPR029063">
    <property type="entry name" value="SAM-dependent_MTases_sf"/>
</dbReference>
<comment type="subcellular location">
    <subcellularLocation>
        <location evidence="1">Nucleus</location>
    </subcellularLocation>
</comment>
<evidence type="ECO:0000256" key="2">
    <source>
        <dbReference type="ARBA" id="ARBA00012796"/>
    </source>
</evidence>
<dbReference type="PROSITE" id="PS51620">
    <property type="entry name" value="SAM_TRM61"/>
    <property type="match status" value="1"/>
</dbReference>
<evidence type="ECO:0000256" key="5">
    <source>
        <dbReference type="ARBA" id="ARBA00022691"/>
    </source>
</evidence>
<dbReference type="SUPFAM" id="SSF53335">
    <property type="entry name" value="S-adenosyl-L-methionine-dependent methyltransferases"/>
    <property type="match status" value="1"/>
</dbReference>
<dbReference type="GO" id="GO:0030488">
    <property type="term" value="P:tRNA methylation"/>
    <property type="evidence" value="ECO:0007669"/>
    <property type="project" value="InterPro"/>
</dbReference>
<dbReference type="AlphaFoldDB" id="A0A835ZH22"/>
<evidence type="ECO:0000256" key="8">
    <source>
        <dbReference type="SAM" id="MobiDB-lite"/>
    </source>
</evidence>
<dbReference type="InterPro" id="IPR014816">
    <property type="entry name" value="tRNA_MeTrfase_Gcd14"/>
</dbReference>
<comment type="caution">
    <text evidence="10">The sequence shown here is derived from an EMBL/GenBank/DDBJ whole genome shotgun (WGS) entry which is preliminary data.</text>
</comment>
<dbReference type="PANTHER" id="PTHR12133">
    <property type="entry name" value="TRNA (ADENINE(58)-N(1))-METHYLTRANSFERASE"/>
    <property type="match status" value="1"/>
</dbReference>
<dbReference type="Gene3D" id="3.40.50.150">
    <property type="entry name" value="Vaccinia Virus protein VP39"/>
    <property type="match status" value="1"/>
</dbReference>
<keyword evidence="11" id="KW-1185">Reference proteome</keyword>
<proteinExistence type="predicted"/>
<evidence type="ECO:0000256" key="1">
    <source>
        <dbReference type="ARBA" id="ARBA00004123"/>
    </source>
</evidence>